<feature type="region of interest" description="Disordered" evidence="1">
    <location>
        <begin position="1"/>
        <end position="55"/>
    </location>
</feature>
<sequence length="80" mass="8904">MNTGSFKLPDQDEFQFTMNNNSDNGFSSSTSSSDLESVPDLTDDNIDELTPETTPIKPVGNFYFNTLFDNEENTDGIIIN</sequence>
<comment type="caution">
    <text evidence="2">The sequence shown here is derived from an EMBL/GenBank/DDBJ whole genome shotgun (WGS) entry which is preliminary data.</text>
</comment>
<reference evidence="2 3" key="1">
    <citation type="submission" date="2020-03" db="EMBL/GenBank/DDBJ databases">
        <title>FDA dAtabase for Regulatory Grade micrObial Sequences (FDA-ARGOS): Supporting development and validation of Infectious Disease Dx tests.</title>
        <authorList>
            <person name="Campos J."/>
            <person name="Goldberg B."/>
            <person name="Tallon L."/>
            <person name="Sadzewicz L."/>
            <person name="Vavikolanu K."/>
            <person name="Mehta A."/>
            <person name="Aluvathingal J."/>
            <person name="Nadendla S."/>
            <person name="Nandy P."/>
            <person name="Geyer C."/>
            <person name="Yan Y."/>
            <person name="Sichtig H."/>
        </authorList>
    </citation>
    <scope>NUCLEOTIDE SEQUENCE [LARGE SCALE GENOMIC DNA]</scope>
    <source>
        <strain evidence="2 3">FDAARGOS_656</strain>
    </source>
</reference>
<gene>
    <name evidence="2" type="ORF">FOB64_004790</name>
</gene>
<organism evidence="2 3">
    <name type="scientific">Candida albicans</name>
    <name type="common">Yeast</name>
    <dbReference type="NCBI Taxonomy" id="5476"/>
    <lineage>
        <taxon>Eukaryota</taxon>
        <taxon>Fungi</taxon>
        <taxon>Dikarya</taxon>
        <taxon>Ascomycota</taxon>
        <taxon>Saccharomycotina</taxon>
        <taxon>Pichiomycetes</taxon>
        <taxon>Debaryomycetaceae</taxon>
        <taxon>Candida/Lodderomyces clade</taxon>
        <taxon>Candida</taxon>
    </lineage>
</organism>
<dbReference type="AlphaFoldDB" id="A0A8H6F179"/>
<evidence type="ECO:0000256" key="1">
    <source>
        <dbReference type="SAM" id="MobiDB-lite"/>
    </source>
</evidence>
<evidence type="ECO:0000313" key="2">
    <source>
        <dbReference type="EMBL" id="KAF6065015.1"/>
    </source>
</evidence>
<protein>
    <submittedName>
        <fullName evidence="2">Uncharacterized protein</fullName>
    </submittedName>
</protein>
<accession>A0A8H6F179</accession>
<feature type="compositionally biased region" description="Acidic residues" evidence="1">
    <location>
        <begin position="41"/>
        <end position="50"/>
    </location>
</feature>
<evidence type="ECO:0000313" key="3">
    <source>
        <dbReference type="Proteomes" id="UP000536275"/>
    </source>
</evidence>
<dbReference type="EMBL" id="JABWAD010000059">
    <property type="protein sequence ID" value="KAF6065015.1"/>
    <property type="molecule type" value="Genomic_DNA"/>
</dbReference>
<dbReference type="Proteomes" id="UP000536275">
    <property type="component" value="Unassembled WGS sequence"/>
</dbReference>
<feature type="compositionally biased region" description="Low complexity" evidence="1">
    <location>
        <begin position="19"/>
        <end position="33"/>
    </location>
</feature>
<name>A0A8H6F179_CANAX</name>
<proteinExistence type="predicted"/>